<dbReference type="InterPro" id="IPR013785">
    <property type="entry name" value="Aldolase_TIM"/>
</dbReference>
<dbReference type="EMBL" id="MGDI01000016">
    <property type="protein sequence ID" value="OGL54192.1"/>
    <property type="molecule type" value="Genomic_DNA"/>
</dbReference>
<evidence type="ECO:0000259" key="7">
    <source>
        <dbReference type="PROSITE" id="PS51918"/>
    </source>
</evidence>
<comment type="cofactor">
    <cofactor evidence="1">
        <name>[4Fe-4S] cluster</name>
        <dbReference type="ChEBI" id="CHEBI:49883"/>
    </cofactor>
</comment>
<dbReference type="GO" id="GO:0046872">
    <property type="term" value="F:metal ion binding"/>
    <property type="evidence" value="ECO:0007669"/>
    <property type="project" value="UniProtKB-KW"/>
</dbReference>
<sequence>MKLNLKYLKGFIGYKLFDGKALPPSSISFNLTSKCNLKCEMCWQYRDGGIFKKESPLLLEGEMEFQDLKKVVDDISGSLKNITLWGGEPMLHPDFAQFTGYIKEKEKYLNIITNGSLLKRFAKSLVEMKVNNIVVSIDGPQEIHDEIRGVKGSYQRTIEGIETIKDFKYNYSENLPRIEINFTISDLNFDRVADTVKILQGLNINSITISHLWFADKDMYEKNEKIFKDELKTSSPYFHAFIRETSGVNLKILTSEIAKVKETRWKIPIIFLPDLDNKEIFQYYSNPGNSFRFIYCLVPWRTACVLPNGDLTPCGDRPDFIVGNLRKERFSQLWNNEKFRSYRRALKGHKLFPMCKRCCELFLQ</sequence>
<evidence type="ECO:0000313" key="8">
    <source>
        <dbReference type="EMBL" id="OGL54192.1"/>
    </source>
</evidence>
<dbReference type="AlphaFoldDB" id="A0A1F7SK90"/>
<dbReference type="SFLD" id="SFLDG01386">
    <property type="entry name" value="main_SPASM_domain-containing"/>
    <property type="match status" value="1"/>
</dbReference>
<dbReference type="SFLD" id="SFLDG01067">
    <property type="entry name" value="SPASM/twitch_domain_containing"/>
    <property type="match status" value="1"/>
</dbReference>
<dbReference type="Pfam" id="PF13186">
    <property type="entry name" value="SPASM"/>
    <property type="match status" value="1"/>
</dbReference>
<dbReference type="GO" id="GO:0003824">
    <property type="term" value="F:catalytic activity"/>
    <property type="evidence" value="ECO:0007669"/>
    <property type="project" value="InterPro"/>
</dbReference>
<feature type="domain" description="Radical SAM core" evidence="7">
    <location>
        <begin position="21"/>
        <end position="249"/>
    </location>
</feature>
<dbReference type="PROSITE" id="PS51918">
    <property type="entry name" value="RADICAL_SAM"/>
    <property type="match status" value="1"/>
</dbReference>
<dbReference type="PANTHER" id="PTHR11228:SF7">
    <property type="entry name" value="PQQA PEPTIDE CYCLASE"/>
    <property type="match status" value="1"/>
</dbReference>
<dbReference type="InterPro" id="IPR017200">
    <property type="entry name" value="PqqE-like"/>
</dbReference>
<evidence type="ECO:0000313" key="9">
    <source>
        <dbReference type="Proteomes" id="UP000178082"/>
    </source>
</evidence>
<keyword evidence="3" id="KW-0949">S-adenosyl-L-methionine</keyword>
<protein>
    <recommendedName>
        <fullName evidence="7">Radical SAM core domain-containing protein</fullName>
    </recommendedName>
</protein>
<keyword evidence="4" id="KW-0479">Metal-binding</keyword>
<dbReference type="Gene3D" id="3.20.20.70">
    <property type="entry name" value="Aldolase class I"/>
    <property type="match status" value="1"/>
</dbReference>
<reference evidence="8 9" key="1">
    <citation type="journal article" date="2016" name="Nat. Commun.">
        <title>Thousands of microbial genomes shed light on interconnected biogeochemical processes in an aquifer system.</title>
        <authorList>
            <person name="Anantharaman K."/>
            <person name="Brown C.T."/>
            <person name="Hug L.A."/>
            <person name="Sharon I."/>
            <person name="Castelle C.J."/>
            <person name="Probst A.J."/>
            <person name="Thomas B.C."/>
            <person name="Singh A."/>
            <person name="Wilkins M.J."/>
            <person name="Karaoz U."/>
            <person name="Brodie E.L."/>
            <person name="Williams K.H."/>
            <person name="Hubbard S.S."/>
            <person name="Banfield J.F."/>
        </authorList>
    </citation>
    <scope>NUCLEOTIDE SEQUENCE [LARGE SCALE GENOMIC DNA]</scope>
</reference>
<evidence type="ECO:0000256" key="4">
    <source>
        <dbReference type="ARBA" id="ARBA00022723"/>
    </source>
</evidence>
<dbReference type="InterPro" id="IPR007197">
    <property type="entry name" value="rSAM"/>
</dbReference>
<dbReference type="InterPro" id="IPR058240">
    <property type="entry name" value="rSAM_sf"/>
</dbReference>
<proteinExistence type="predicted"/>
<evidence type="ECO:0000256" key="6">
    <source>
        <dbReference type="ARBA" id="ARBA00023014"/>
    </source>
</evidence>
<organism evidence="8 9">
    <name type="scientific">Candidatus Schekmanbacteria bacterium RIFCSPLOWO2_12_FULL_38_15</name>
    <dbReference type="NCBI Taxonomy" id="1817883"/>
    <lineage>
        <taxon>Bacteria</taxon>
        <taxon>Candidatus Schekmaniibacteriota</taxon>
    </lineage>
</organism>
<comment type="caution">
    <text evidence="8">The sequence shown here is derived from an EMBL/GenBank/DDBJ whole genome shotgun (WGS) entry which is preliminary data.</text>
</comment>
<evidence type="ECO:0000256" key="3">
    <source>
        <dbReference type="ARBA" id="ARBA00022691"/>
    </source>
</evidence>
<dbReference type="GO" id="GO:0051539">
    <property type="term" value="F:4 iron, 4 sulfur cluster binding"/>
    <property type="evidence" value="ECO:0007669"/>
    <property type="project" value="UniProtKB-KW"/>
</dbReference>
<evidence type="ECO:0000256" key="1">
    <source>
        <dbReference type="ARBA" id="ARBA00001966"/>
    </source>
</evidence>
<dbReference type="Proteomes" id="UP000178082">
    <property type="component" value="Unassembled WGS sequence"/>
</dbReference>
<dbReference type="InterPro" id="IPR034391">
    <property type="entry name" value="AdoMet-like_SPASM_containing"/>
</dbReference>
<dbReference type="CDD" id="cd01335">
    <property type="entry name" value="Radical_SAM"/>
    <property type="match status" value="1"/>
</dbReference>
<dbReference type="SFLD" id="SFLDS00029">
    <property type="entry name" value="Radical_SAM"/>
    <property type="match status" value="1"/>
</dbReference>
<evidence type="ECO:0000256" key="5">
    <source>
        <dbReference type="ARBA" id="ARBA00023004"/>
    </source>
</evidence>
<dbReference type="CDD" id="cd21109">
    <property type="entry name" value="SPASM"/>
    <property type="match status" value="1"/>
</dbReference>
<dbReference type="PIRSF" id="PIRSF037420">
    <property type="entry name" value="PQQ_syn_pqqE"/>
    <property type="match status" value="1"/>
</dbReference>
<keyword evidence="5" id="KW-0408">Iron</keyword>
<dbReference type="PANTHER" id="PTHR11228">
    <property type="entry name" value="RADICAL SAM DOMAIN PROTEIN"/>
    <property type="match status" value="1"/>
</dbReference>
<dbReference type="InterPro" id="IPR050377">
    <property type="entry name" value="Radical_SAM_PqqE_MftC-like"/>
</dbReference>
<dbReference type="SUPFAM" id="SSF102114">
    <property type="entry name" value="Radical SAM enzymes"/>
    <property type="match status" value="1"/>
</dbReference>
<dbReference type="InterPro" id="IPR023885">
    <property type="entry name" value="4Fe4S-binding_SPASM_dom"/>
</dbReference>
<evidence type="ECO:0000256" key="2">
    <source>
        <dbReference type="ARBA" id="ARBA00022485"/>
    </source>
</evidence>
<keyword evidence="6" id="KW-0411">Iron-sulfur</keyword>
<dbReference type="Pfam" id="PF04055">
    <property type="entry name" value="Radical_SAM"/>
    <property type="match status" value="1"/>
</dbReference>
<dbReference type="STRING" id="1817883.A3G31_05370"/>
<gene>
    <name evidence="8" type="ORF">A3G31_05370</name>
</gene>
<accession>A0A1F7SK90</accession>
<dbReference type="SFLD" id="SFLDG01387">
    <property type="entry name" value="BtrN-like_SPASM_domain_contain"/>
    <property type="match status" value="1"/>
</dbReference>
<keyword evidence="2" id="KW-0004">4Fe-4S</keyword>
<name>A0A1F7SK90_9BACT</name>